<protein>
    <submittedName>
        <fullName evidence="1">Uncharacterized protein</fullName>
    </submittedName>
</protein>
<accession>A0A918TG78</accession>
<evidence type="ECO:0000313" key="2">
    <source>
        <dbReference type="Proteomes" id="UP000646244"/>
    </source>
</evidence>
<dbReference type="AlphaFoldDB" id="A0A918TG78"/>
<dbReference type="Gene3D" id="3.50.50.60">
    <property type="entry name" value="FAD/NAD(P)-binding domain"/>
    <property type="match status" value="1"/>
</dbReference>
<sequence>MDSAGAGFVLRLEGGEEFEAAAVVVATGLGAHAYIPQRLRHLAPTGPGPQAPLSHTSQHMDLSRYAGRRVVVVGGGQSALESAALLHEGGADV</sequence>
<comment type="caution">
    <text evidence="1">The sequence shown here is derived from an EMBL/GenBank/DDBJ whole genome shotgun (WGS) entry which is preliminary data.</text>
</comment>
<organism evidence="1 2">
    <name type="scientific">Streptomyces cinnamoneus</name>
    <name type="common">Streptoverticillium cinnamoneum</name>
    <dbReference type="NCBI Taxonomy" id="53446"/>
    <lineage>
        <taxon>Bacteria</taxon>
        <taxon>Bacillati</taxon>
        <taxon>Actinomycetota</taxon>
        <taxon>Actinomycetes</taxon>
        <taxon>Kitasatosporales</taxon>
        <taxon>Streptomycetaceae</taxon>
        <taxon>Streptomyces</taxon>
        <taxon>Streptomyces cinnamoneus group</taxon>
    </lineage>
</organism>
<proteinExistence type="predicted"/>
<name>A0A918TG78_STRCJ</name>
<dbReference type="InterPro" id="IPR036188">
    <property type="entry name" value="FAD/NAD-bd_sf"/>
</dbReference>
<reference evidence="1" key="1">
    <citation type="journal article" date="2014" name="Int. J. Syst. Evol. Microbiol.">
        <title>Complete genome sequence of Corynebacterium casei LMG S-19264T (=DSM 44701T), isolated from a smear-ripened cheese.</title>
        <authorList>
            <consortium name="US DOE Joint Genome Institute (JGI-PGF)"/>
            <person name="Walter F."/>
            <person name="Albersmeier A."/>
            <person name="Kalinowski J."/>
            <person name="Ruckert C."/>
        </authorList>
    </citation>
    <scope>NUCLEOTIDE SEQUENCE</scope>
    <source>
        <strain evidence="1">JCM 4633</strain>
    </source>
</reference>
<dbReference type="PRINTS" id="PR00469">
    <property type="entry name" value="PNDRDTASEII"/>
</dbReference>
<dbReference type="Proteomes" id="UP000646244">
    <property type="component" value="Unassembled WGS sequence"/>
</dbReference>
<dbReference type="Pfam" id="PF13738">
    <property type="entry name" value="Pyr_redox_3"/>
    <property type="match status" value="1"/>
</dbReference>
<evidence type="ECO:0000313" key="1">
    <source>
        <dbReference type="EMBL" id="GHC45009.1"/>
    </source>
</evidence>
<dbReference type="EMBL" id="BMVB01000005">
    <property type="protein sequence ID" value="GHC45009.1"/>
    <property type="molecule type" value="Genomic_DNA"/>
</dbReference>
<gene>
    <name evidence="1" type="ORF">GCM10010507_20180</name>
</gene>
<reference evidence="1" key="2">
    <citation type="submission" date="2020-09" db="EMBL/GenBank/DDBJ databases">
        <authorList>
            <person name="Sun Q."/>
            <person name="Ohkuma M."/>
        </authorList>
    </citation>
    <scope>NUCLEOTIDE SEQUENCE</scope>
    <source>
        <strain evidence="1">JCM 4633</strain>
    </source>
</reference>
<dbReference type="SUPFAM" id="SSF51905">
    <property type="entry name" value="FAD/NAD(P)-binding domain"/>
    <property type="match status" value="1"/>
</dbReference>